<dbReference type="EMBL" id="JACLQD010000002">
    <property type="protein sequence ID" value="MBC2835534.1"/>
    <property type="molecule type" value="Genomic_DNA"/>
</dbReference>
<organism evidence="7 8">
    <name type="scientific">Paragemmobacter straminiformis</name>
    <dbReference type="NCBI Taxonomy" id="2045119"/>
    <lineage>
        <taxon>Bacteria</taxon>
        <taxon>Pseudomonadati</taxon>
        <taxon>Pseudomonadota</taxon>
        <taxon>Alphaproteobacteria</taxon>
        <taxon>Rhodobacterales</taxon>
        <taxon>Paracoccaceae</taxon>
        <taxon>Paragemmobacter</taxon>
    </lineage>
</organism>
<comment type="caution">
    <text evidence="7">The sequence shown here is derived from an EMBL/GenBank/DDBJ whole genome shotgun (WGS) entry which is preliminary data.</text>
</comment>
<evidence type="ECO:0000256" key="5">
    <source>
        <dbReference type="SAM" id="Phobius"/>
    </source>
</evidence>
<evidence type="ECO:0000256" key="3">
    <source>
        <dbReference type="ARBA" id="ARBA00022989"/>
    </source>
</evidence>
<feature type="domain" description="Yip1" evidence="6">
    <location>
        <begin position="33"/>
        <end position="157"/>
    </location>
</feature>
<reference evidence="7 8" key="1">
    <citation type="journal article" date="2017" name="Int. J. Syst. Evol. Microbiol.">
        <title>Gemmobacter straminiformis sp. nov., isolated from an artificial fountain.</title>
        <authorList>
            <person name="Kang J.Y."/>
            <person name="Kim M.J."/>
            <person name="Chun J."/>
            <person name="Son K.P."/>
            <person name="Jahng K.Y."/>
        </authorList>
    </citation>
    <scope>NUCLEOTIDE SEQUENCE [LARGE SCALE GENOMIC DNA]</scope>
    <source>
        <strain evidence="7 8">CAM-8</strain>
    </source>
</reference>
<protein>
    <submittedName>
        <fullName evidence="7">YIP1 family protein</fullName>
    </submittedName>
</protein>
<feature type="transmembrane region" description="Helical" evidence="5">
    <location>
        <begin position="31"/>
        <end position="49"/>
    </location>
</feature>
<proteinExistence type="predicted"/>
<feature type="transmembrane region" description="Helical" evidence="5">
    <location>
        <begin position="135"/>
        <end position="155"/>
    </location>
</feature>
<dbReference type="InterPro" id="IPR006977">
    <property type="entry name" value="Yip1_dom"/>
</dbReference>
<accession>A0A842I8Y3</accession>
<feature type="transmembrane region" description="Helical" evidence="5">
    <location>
        <begin position="107"/>
        <end position="129"/>
    </location>
</feature>
<gene>
    <name evidence="7" type="ORF">H7F16_08440</name>
</gene>
<keyword evidence="2 5" id="KW-0812">Transmembrane</keyword>
<evidence type="ECO:0000256" key="2">
    <source>
        <dbReference type="ARBA" id="ARBA00022692"/>
    </source>
</evidence>
<name>A0A842I8Y3_9RHOB</name>
<keyword evidence="4 5" id="KW-0472">Membrane</keyword>
<evidence type="ECO:0000313" key="7">
    <source>
        <dbReference type="EMBL" id="MBC2835534.1"/>
    </source>
</evidence>
<evidence type="ECO:0000256" key="4">
    <source>
        <dbReference type="ARBA" id="ARBA00023136"/>
    </source>
</evidence>
<keyword evidence="3 5" id="KW-1133">Transmembrane helix</keyword>
<evidence type="ECO:0000259" key="6">
    <source>
        <dbReference type="Pfam" id="PF04893"/>
    </source>
</evidence>
<dbReference type="Proteomes" id="UP000555411">
    <property type="component" value="Unassembled WGS sequence"/>
</dbReference>
<sequence length="159" mass="17341">MPVTLDIVRAWRHPKGVLRDKLAAAPREDRAFAVLMGACFLIFVAQWPGLRREAFLNPEVPFEARLGGAMMGVLFLLPLILYALATASHLVARLFGGKGSWYGARLALFWSLLTVTPLMLLQGLVAGFLGQGVQATAVGACVGIGFLYLWINMLVEAER</sequence>
<evidence type="ECO:0000256" key="1">
    <source>
        <dbReference type="ARBA" id="ARBA00004141"/>
    </source>
</evidence>
<dbReference type="RefSeq" id="WP_185797125.1">
    <property type="nucleotide sequence ID" value="NZ_JACLQD010000002.1"/>
</dbReference>
<keyword evidence="8" id="KW-1185">Reference proteome</keyword>
<feature type="transmembrane region" description="Helical" evidence="5">
    <location>
        <begin position="69"/>
        <end position="95"/>
    </location>
</feature>
<comment type="subcellular location">
    <subcellularLocation>
        <location evidence="1">Membrane</location>
        <topology evidence="1">Multi-pass membrane protein</topology>
    </subcellularLocation>
</comment>
<dbReference type="AlphaFoldDB" id="A0A842I8Y3"/>
<dbReference type="GO" id="GO:0016020">
    <property type="term" value="C:membrane"/>
    <property type="evidence" value="ECO:0007669"/>
    <property type="project" value="UniProtKB-SubCell"/>
</dbReference>
<evidence type="ECO:0000313" key="8">
    <source>
        <dbReference type="Proteomes" id="UP000555411"/>
    </source>
</evidence>
<dbReference type="Pfam" id="PF04893">
    <property type="entry name" value="Yip1"/>
    <property type="match status" value="1"/>
</dbReference>